<keyword evidence="6 13" id="KW-0418">Kinase</keyword>
<accession>A0A3N2D8R9</accession>
<evidence type="ECO:0000259" key="11">
    <source>
        <dbReference type="Pfam" id="PF02518"/>
    </source>
</evidence>
<dbReference type="EMBL" id="RKHQ01000001">
    <property type="protein sequence ID" value="ROR95844.1"/>
    <property type="molecule type" value="Genomic_DNA"/>
</dbReference>
<dbReference type="InterPro" id="IPR036890">
    <property type="entry name" value="HATPase_C_sf"/>
</dbReference>
<feature type="transmembrane region" description="Helical" evidence="10">
    <location>
        <begin position="217"/>
        <end position="239"/>
    </location>
</feature>
<dbReference type="Pfam" id="PF02518">
    <property type="entry name" value="HATPase_c"/>
    <property type="match status" value="1"/>
</dbReference>
<evidence type="ECO:0000256" key="2">
    <source>
        <dbReference type="ARBA" id="ARBA00012438"/>
    </source>
</evidence>
<dbReference type="Proteomes" id="UP000275356">
    <property type="component" value="Unassembled WGS sequence"/>
</dbReference>
<dbReference type="AlphaFoldDB" id="A0A3N2D8R9"/>
<evidence type="ECO:0000256" key="9">
    <source>
        <dbReference type="SAM" id="MobiDB-lite"/>
    </source>
</evidence>
<feature type="transmembrane region" description="Helical" evidence="10">
    <location>
        <begin position="177"/>
        <end position="197"/>
    </location>
</feature>
<feature type="transmembrane region" description="Helical" evidence="10">
    <location>
        <begin position="61"/>
        <end position="85"/>
    </location>
</feature>
<dbReference type="SUPFAM" id="SSF55874">
    <property type="entry name" value="ATPase domain of HSP90 chaperone/DNA topoisomerase II/histidine kinase"/>
    <property type="match status" value="1"/>
</dbReference>
<keyword evidence="7" id="KW-0067">ATP-binding</keyword>
<dbReference type="RefSeq" id="WP_123738103.1">
    <property type="nucleotide sequence ID" value="NZ_CALFQU010000007.1"/>
</dbReference>
<keyword evidence="5" id="KW-0547">Nucleotide-binding</keyword>
<evidence type="ECO:0000256" key="10">
    <source>
        <dbReference type="SAM" id="Phobius"/>
    </source>
</evidence>
<dbReference type="PANTHER" id="PTHR24421">
    <property type="entry name" value="NITRATE/NITRITE SENSOR PROTEIN NARX-RELATED"/>
    <property type="match status" value="1"/>
</dbReference>
<keyword evidence="10" id="KW-0812">Transmembrane</keyword>
<evidence type="ECO:0000313" key="14">
    <source>
        <dbReference type="Proteomes" id="UP000275356"/>
    </source>
</evidence>
<dbReference type="Gene3D" id="1.20.5.1930">
    <property type="match status" value="1"/>
</dbReference>
<dbReference type="PANTHER" id="PTHR24421:SF10">
    <property type="entry name" value="NITRATE_NITRITE SENSOR PROTEIN NARQ"/>
    <property type="match status" value="1"/>
</dbReference>
<feature type="transmembrane region" description="Helical" evidence="10">
    <location>
        <begin position="105"/>
        <end position="126"/>
    </location>
</feature>
<keyword evidence="4" id="KW-0808">Transferase</keyword>
<feature type="domain" description="Histidine kinase/HSP90-like ATPase" evidence="11">
    <location>
        <begin position="402"/>
        <end position="490"/>
    </location>
</feature>
<evidence type="ECO:0000259" key="12">
    <source>
        <dbReference type="Pfam" id="PF07730"/>
    </source>
</evidence>
<dbReference type="Gene3D" id="3.30.565.10">
    <property type="entry name" value="Histidine kinase-like ATPase, C-terminal domain"/>
    <property type="match status" value="1"/>
</dbReference>
<feature type="region of interest" description="Disordered" evidence="9">
    <location>
        <begin position="1"/>
        <end position="20"/>
    </location>
</feature>
<gene>
    <name evidence="13" type="ORF">EDD28_0406</name>
</gene>
<keyword evidence="10" id="KW-1133">Transmembrane helix</keyword>
<dbReference type="InterPro" id="IPR003594">
    <property type="entry name" value="HATPase_dom"/>
</dbReference>
<comment type="catalytic activity">
    <reaction evidence="1">
        <text>ATP + protein L-histidine = ADP + protein N-phospho-L-histidine.</text>
        <dbReference type="EC" id="2.7.13.3"/>
    </reaction>
</comment>
<name>A0A3N2D8R9_9MICO</name>
<dbReference type="InterPro" id="IPR050482">
    <property type="entry name" value="Sensor_HK_TwoCompSys"/>
</dbReference>
<proteinExistence type="predicted"/>
<keyword evidence="14" id="KW-1185">Reference proteome</keyword>
<protein>
    <recommendedName>
        <fullName evidence="2">histidine kinase</fullName>
        <ecNumber evidence="2">2.7.13.3</ecNumber>
    </recommendedName>
</protein>
<evidence type="ECO:0000256" key="4">
    <source>
        <dbReference type="ARBA" id="ARBA00022679"/>
    </source>
</evidence>
<keyword evidence="3" id="KW-0597">Phosphoprotein</keyword>
<reference evidence="13 14" key="1">
    <citation type="submission" date="2018-11" db="EMBL/GenBank/DDBJ databases">
        <title>Sequencing the genomes of 1000 actinobacteria strains.</title>
        <authorList>
            <person name="Klenk H.-P."/>
        </authorList>
    </citation>
    <scope>NUCLEOTIDE SEQUENCE [LARGE SCALE GENOMIC DNA]</scope>
    <source>
        <strain evidence="13 14">DSM 13521</strain>
    </source>
</reference>
<dbReference type="Pfam" id="PF07730">
    <property type="entry name" value="HisKA_3"/>
    <property type="match status" value="1"/>
</dbReference>
<dbReference type="GO" id="GO:0046983">
    <property type="term" value="F:protein dimerization activity"/>
    <property type="evidence" value="ECO:0007669"/>
    <property type="project" value="InterPro"/>
</dbReference>
<dbReference type="GO" id="GO:0000155">
    <property type="term" value="F:phosphorelay sensor kinase activity"/>
    <property type="evidence" value="ECO:0007669"/>
    <property type="project" value="InterPro"/>
</dbReference>
<keyword evidence="8" id="KW-0902">Two-component regulatory system</keyword>
<dbReference type="InterPro" id="IPR011712">
    <property type="entry name" value="Sig_transdc_His_kin_sub3_dim/P"/>
</dbReference>
<evidence type="ECO:0000256" key="8">
    <source>
        <dbReference type="ARBA" id="ARBA00023012"/>
    </source>
</evidence>
<evidence type="ECO:0000256" key="5">
    <source>
        <dbReference type="ARBA" id="ARBA00022741"/>
    </source>
</evidence>
<feature type="transmembrane region" description="Helical" evidence="10">
    <location>
        <begin position="133"/>
        <end position="149"/>
    </location>
</feature>
<dbReference type="CDD" id="cd16917">
    <property type="entry name" value="HATPase_UhpB-NarQ-NarX-like"/>
    <property type="match status" value="1"/>
</dbReference>
<dbReference type="EC" id="2.7.13.3" evidence="2"/>
<evidence type="ECO:0000256" key="1">
    <source>
        <dbReference type="ARBA" id="ARBA00000085"/>
    </source>
</evidence>
<feature type="domain" description="Signal transduction histidine kinase subgroup 3 dimerisation and phosphoacceptor" evidence="12">
    <location>
        <begin position="275"/>
        <end position="340"/>
    </location>
</feature>
<dbReference type="GO" id="GO:0016020">
    <property type="term" value="C:membrane"/>
    <property type="evidence" value="ECO:0007669"/>
    <property type="project" value="InterPro"/>
</dbReference>
<organism evidence="13 14">
    <name type="scientific">Salana multivorans</name>
    <dbReference type="NCBI Taxonomy" id="120377"/>
    <lineage>
        <taxon>Bacteria</taxon>
        <taxon>Bacillati</taxon>
        <taxon>Actinomycetota</taxon>
        <taxon>Actinomycetes</taxon>
        <taxon>Micrococcales</taxon>
        <taxon>Beutenbergiaceae</taxon>
        <taxon>Salana</taxon>
    </lineage>
</organism>
<keyword evidence="10" id="KW-0472">Membrane</keyword>
<dbReference type="OrthoDB" id="227596at2"/>
<evidence type="ECO:0000256" key="7">
    <source>
        <dbReference type="ARBA" id="ARBA00022840"/>
    </source>
</evidence>
<sequence length="494" mass="52036">MVTPDSPQGAQPTAAPPAASAVDAADLVDVTAVPLPRRPGDPLPTAHVGRVRRFFLRHPRVMDVLVMAWFGVPAFITATFISMPYQGLDPAVYNDQLGAPVTDLPWGPGYTAAALAAAAVGTAALWWRRQRPVLVLGVEVALGVVFMLVMQQSGGFEYAAAFALYAVAAVRGSRPAWVALAITGVLLIGAMVASESISESFSIAMSEPAPELSPRATSIMLWAVIGLAVLTPSLVALAIGVSVHNRRRYVAELMDRADRLALEQEQREQLAVADERARIARELHDVVAHSLTVMITLSEGAAGIVERDPARAAGVMRDVAQTGRDALGDTRRVVGVLRSEGDLTLGIADGRSPSSFVTDDAPLAPAPTEALDDLVARFRAAGLPVSLTRSGTDLPADTGLRLTVFRIVQESLTNVLRYAPLASSIDVTVARTDDAVEVEVRNATGPGPSAPAPGSGRGLIGMRERVVVFGGRLEAGPTPTGWCVRATLPWKDPA</sequence>
<evidence type="ECO:0000256" key="6">
    <source>
        <dbReference type="ARBA" id="ARBA00022777"/>
    </source>
</evidence>
<evidence type="ECO:0000313" key="13">
    <source>
        <dbReference type="EMBL" id="ROR95844.1"/>
    </source>
</evidence>
<dbReference type="GO" id="GO:0005524">
    <property type="term" value="F:ATP binding"/>
    <property type="evidence" value="ECO:0007669"/>
    <property type="project" value="UniProtKB-KW"/>
</dbReference>
<evidence type="ECO:0000256" key="3">
    <source>
        <dbReference type="ARBA" id="ARBA00022553"/>
    </source>
</evidence>
<comment type="caution">
    <text evidence="13">The sequence shown here is derived from an EMBL/GenBank/DDBJ whole genome shotgun (WGS) entry which is preliminary data.</text>
</comment>